<evidence type="ECO:0008006" key="4">
    <source>
        <dbReference type="Google" id="ProtNLM"/>
    </source>
</evidence>
<protein>
    <recommendedName>
        <fullName evidence="4">RNase H type-1 domain-containing protein</fullName>
    </recommendedName>
</protein>
<reference evidence="2 3" key="1">
    <citation type="journal article" date="2019" name="Nat. Ecol. Evol.">
        <title>Megaphylogeny resolves global patterns of mushroom evolution.</title>
        <authorList>
            <person name="Varga T."/>
            <person name="Krizsan K."/>
            <person name="Foldi C."/>
            <person name="Dima B."/>
            <person name="Sanchez-Garcia M."/>
            <person name="Sanchez-Ramirez S."/>
            <person name="Szollosi G.J."/>
            <person name="Szarkandi J.G."/>
            <person name="Papp V."/>
            <person name="Albert L."/>
            <person name="Andreopoulos W."/>
            <person name="Angelini C."/>
            <person name="Antonin V."/>
            <person name="Barry K.W."/>
            <person name="Bougher N.L."/>
            <person name="Buchanan P."/>
            <person name="Buyck B."/>
            <person name="Bense V."/>
            <person name="Catcheside P."/>
            <person name="Chovatia M."/>
            <person name="Cooper J."/>
            <person name="Damon W."/>
            <person name="Desjardin D."/>
            <person name="Finy P."/>
            <person name="Geml J."/>
            <person name="Haridas S."/>
            <person name="Hughes K."/>
            <person name="Justo A."/>
            <person name="Karasinski D."/>
            <person name="Kautmanova I."/>
            <person name="Kiss B."/>
            <person name="Kocsube S."/>
            <person name="Kotiranta H."/>
            <person name="LaButti K.M."/>
            <person name="Lechner B.E."/>
            <person name="Liimatainen K."/>
            <person name="Lipzen A."/>
            <person name="Lukacs Z."/>
            <person name="Mihaltcheva S."/>
            <person name="Morgado L.N."/>
            <person name="Niskanen T."/>
            <person name="Noordeloos M.E."/>
            <person name="Ohm R.A."/>
            <person name="Ortiz-Santana B."/>
            <person name="Ovrebo C."/>
            <person name="Racz N."/>
            <person name="Riley R."/>
            <person name="Savchenko A."/>
            <person name="Shiryaev A."/>
            <person name="Soop K."/>
            <person name="Spirin V."/>
            <person name="Szebenyi C."/>
            <person name="Tomsovsky M."/>
            <person name="Tulloss R.E."/>
            <person name="Uehling J."/>
            <person name="Grigoriev I.V."/>
            <person name="Vagvolgyi C."/>
            <person name="Papp T."/>
            <person name="Martin F.M."/>
            <person name="Miettinen O."/>
            <person name="Hibbett D.S."/>
            <person name="Nagy L.G."/>
        </authorList>
    </citation>
    <scope>NUCLEOTIDE SEQUENCE [LARGE SCALE GENOMIC DNA]</scope>
    <source>
        <strain evidence="2 3">FP101781</strain>
    </source>
</reference>
<gene>
    <name evidence="2" type="ORF">FA13DRAFT_1713882</name>
</gene>
<accession>A0A4Y7SUU2</accession>
<evidence type="ECO:0000256" key="1">
    <source>
        <dbReference type="SAM" id="MobiDB-lite"/>
    </source>
</evidence>
<dbReference type="EMBL" id="QPFP01000055">
    <property type="protein sequence ID" value="TEB25645.1"/>
    <property type="molecule type" value="Genomic_DNA"/>
</dbReference>
<keyword evidence="3" id="KW-1185">Reference proteome</keyword>
<sequence length="111" mass="11979">MGPQEVARGWNNANMDDEEVPEGYKVVFRLGSDPRTTQTSSLGYSSTQQYLHGDHISPSADPLQLVCHYPKLKALLGEIQNAKARVCIEKVKGHNGDRGNDGADGLAKDGG</sequence>
<dbReference type="GO" id="GO:0003676">
    <property type="term" value="F:nucleic acid binding"/>
    <property type="evidence" value="ECO:0007669"/>
    <property type="project" value="InterPro"/>
</dbReference>
<dbReference type="OrthoDB" id="2976650at2759"/>
<evidence type="ECO:0000313" key="3">
    <source>
        <dbReference type="Proteomes" id="UP000298030"/>
    </source>
</evidence>
<organism evidence="2 3">
    <name type="scientific">Coprinellus micaceus</name>
    <name type="common">Glistening ink-cap mushroom</name>
    <name type="synonym">Coprinus micaceus</name>
    <dbReference type="NCBI Taxonomy" id="71717"/>
    <lineage>
        <taxon>Eukaryota</taxon>
        <taxon>Fungi</taxon>
        <taxon>Dikarya</taxon>
        <taxon>Basidiomycota</taxon>
        <taxon>Agaricomycotina</taxon>
        <taxon>Agaricomycetes</taxon>
        <taxon>Agaricomycetidae</taxon>
        <taxon>Agaricales</taxon>
        <taxon>Agaricineae</taxon>
        <taxon>Psathyrellaceae</taxon>
        <taxon>Coprinellus</taxon>
    </lineage>
</organism>
<proteinExistence type="predicted"/>
<comment type="caution">
    <text evidence="2">The sequence shown here is derived from an EMBL/GenBank/DDBJ whole genome shotgun (WGS) entry which is preliminary data.</text>
</comment>
<dbReference type="InterPro" id="IPR012337">
    <property type="entry name" value="RNaseH-like_sf"/>
</dbReference>
<dbReference type="AlphaFoldDB" id="A0A4Y7SUU2"/>
<dbReference type="Gene3D" id="3.30.420.10">
    <property type="entry name" value="Ribonuclease H-like superfamily/Ribonuclease H"/>
    <property type="match status" value="1"/>
</dbReference>
<feature type="region of interest" description="Disordered" evidence="1">
    <location>
        <begin position="92"/>
        <end position="111"/>
    </location>
</feature>
<dbReference type="Proteomes" id="UP000298030">
    <property type="component" value="Unassembled WGS sequence"/>
</dbReference>
<evidence type="ECO:0000313" key="2">
    <source>
        <dbReference type="EMBL" id="TEB25645.1"/>
    </source>
</evidence>
<name>A0A4Y7SUU2_COPMI</name>
<dbReference type="SUPFAM" id="SSF53098">
    <property type="entry name" value="Ribonuclease H-like"/>
    <property type="match status" value="1"/>
</dbReference>
<dbReference type="InterPro" id="IPR036397">
    <property type="entry name" value="RNaseH_sf"/>
</dbReference>